<accession>A0AAN7JM58</accession>
<evidence type="ECO:0000313" key="2">
    <source>
        <dbReference type="Proteomes" id="UP001345219"/>
    </source>
</evidence>
<organism evidence="1 2">
    <name type="scientific">Trapa incisa</name>
    <dbReference type="NCBI Taxonomy" id="236973"/>
    <lineage>
        <taxon>Eukaryota</taxon>
        <taxon>Viridiplantae</taxon>
        <taxon>Streptophyta</taxon>
        <taxon>Embryophyta</taxon>
        <taxon>Tracheophyta</taxon>
        <taxon>Spermatophyta</taxon>
        <taxon>Magnoliopsida</taxon>
        <taxon>eudicotyledons</taxon>
        <taxon>Gunneridae</taxon>
        <taxon>Pentapetalae</taxon>
        <taxon>rosids</taxon>
        <taxon>malvids</taxon>
        <taxon>Myrtales</taxon>
        <taxon>Lythraceae</taxon>
        <taxon>Trapa</taxon>
    </lineage>
</organism>
<protein>
    <submittedName>
        <fullName evidence="1">Uncharacterized protein</fullName>
    </submittedName>
</protein>
<comment type="caution">
    <text evidence="1">The sequence shown here is derived from an EMBL/GenBank/DDBJ whole genome shotgun (WGS) entry which is preliminary data.</text>
</comment>
<keyword evidence="2" id="KW-1185">Reference proteome</keyword>
<dbReference type="AlphaFoldDB" id="A0AAN7JM58"/>
<dbReference type="EMBL" id="JAXIOK010000019">
    <property type="protein sequence ID" value="KAK4748658.1"/>
    <property type="molecule type" value="Genomic_DNA"/>
</dbReference>
<sequence length="111" mass="12903">MFRHRKSTPLGGISRWSVDKKKKKRRLLSEKKLLGELKKRRLLSEKKLLGELKKRRFLSEKKLLGELADLYVPCLRAPSLTSGIWVSWDFPCLVEVWGVYILFPSSSGFLV</sequence>
<gene>
    <name evidence="1" type="ORF">SAY87_015244</name>
</gene>
<name>A0AAN7JM58_9MYRT</name>
<evidence type="ECO:0000313" key="1">
    <source>
        <dbReference type="EMBL" id="KAK4748658.1"/>
    </source>
</evidence>
<dbReference type="Proteomes" id="UP001345219">
    <property type="component" value="Chromosome 12"/>
</dbReference>
<reference evidence="1 2" key="1">
    <citation type="journal article" date="2023" name="Hortic Res">
        <title>Pangenome of water caltrop reveals structural variations and asymmetric subgenome divergence after allopolyploidization.</title>
        <authorList>
            <person name="Zhang X."/>
            <person name="Chen Y."/>
            <person name="Wang L."/>
            <person name="Yuan Y."/>
            <person name="Fang M."/>
            <person name="Shi L."/>
            <person name="Lu R."/>
            <person name="Comes H.P."/>
            <person name="Ma Y."/>
            <person name="Chen Y."/>
            <person name="Huang G."/>
            <person name="Zhou Y."/>
            <person name="Zheng Z."/>
            <person name="Qiu Y."/>
        </authorList>
    </citation>
    <scope>NUCLEOTIDE SEQUENCE [LARGE SCALE GENOMIC DNA]</scope>
    <source>
        <tissue evidence="1">Roots</tissue>
    </source>
</reference>
<proteinExistence type="predicted"/>